<evidence type="ECO:0000259" key="1">
    <source>
        <dbReference type="PROSITE" id="PS50878"/>
    </source>
</evidence>
<dbReference type="Gene3D" id="3.30.70.270">
    <property type="match status" value="2"/>
</dbReference>
<dbReference type="InterPro" id="IPR043128">
    <property type="entry name" value="Rev_trsase/Diguanyl_cyclase"/>
</dbReference>
<gene>
    <name evidence="2" type="ORF">CB5_LOCUS17945</name>
</gene>
<dbReference type="PROSITE" id="PS50878">
    <property type="entry name" value="RT_POL"/>
    <property type="match status" value="1"/>
</dbReference>
<dbReference type="InterPro" id="IPR043502">
    <property type="entry name" value="DNA/RNA_pol_sf"/>
</dbReference>
<dbReference type="InterPro" id="IPR000477">
    <property type="entry name" value="RT_dom"/>
</dbReference>
<accession>A0A6V7PV33</accession>
<dbReference type="PANTHER" id="PTHR33064">
    <property type="entry name" value="POL PROTEIN"/>
    <property type="match status" value="1"/>
</dbReference>
<dbReference type="SUPFAM" id="SSF56672">
    <property type="entry name" value="DNA/RNA polymerases"/>
    <property type="match status" value="1"/>
</dbReference>
<protein>
    <recommendedName>
        <fullName evidence="1">Reverse transcriptase domain-containing protein</fullName>
    </recommendedName>
</protein>
<dbReference type="EMBL" id="LR862152">
    <property type="protein sequence ID" value="CAD1834734.1"/>
    <property type="molecule type" value="Genomic_DNA"/>
</dbReference>
<dbReference type="AlphaFoldDB" id="A0A6V7PV33"/>
<feature type="domain" description="Reverse transcriptase" evidence="1">
    <location>
        <begin position="1"/>
        <end position="67"/>
    </location>
</feature>
<dbReference type="PANTHER" id="PTHR33064:SF37">
    <property type="entry name" value="RIBONUCLEASE H"/>
    <property type="match status" value="1"/>
</dbReference>
<sequence length="127" mass="14883">MNDILRPFLNDLVIVYLDDILIYSRSWDEHLVHVKKVFMVLKEHQLCLNPKTCEFGKQSLVYLGFVVGGGELQIDPDKVRVIKEWPRPKNVTEMRSFMGACQYVRKPCCPFTFTNEGQPKVRMEFKT</sequence>
<name>A0A6V7PV33_ANACO</name>
<dbReference type="CDD" id="cd01647">
    <property type="entry name" value="RT_LTR"/>
    <property type="match status" value="1"/>
</dbReference>
<dbReference type="Pfam" id="PF00078">
    <property type="entry name" value="RVT_1"/>
    <property type="match status" value="1"/>
</dbReference>
<evidence type="ECO:0000313" key="2">
    <source>
        <dbReference type="EMBL" id="CAD1834734.1"/>
    </source>
</evidence>
<dbReference type="InterPro" id="IPR051320">
    <property type="entry name" value="Viral_Replic_Matur_Polypro"/>
</dbReference>
<reference evidence="2" key="1">
    <citation type="submission" date="2020-07" db="EMBL/GenBank/DDBJ databases">
        <authorList>
            <person name="Lin J."/>
        </authorList>
    </citation>
    <scope>NUCLEOTIDE SEQUENCE</scope>
</reference>
<organism evidence="2">
    <name type="scientific">Ananas comosus var. bracteatus</name>
    <name type="common">red pineapple</name>
    <dbReference type="NCBI Taxonomy" id="296719"/>
    <lineage>
        <taxon>Eukaryota</taxon>
        <taxon>Viridiplantae</taxon>
        <taxon>Streptophyta</taxon>
        <taxon>Embryophyta</taxon>
        <taxon>Tracheophyta</taxon>
        <taxon>Spermatophyta</taxon>
        <taxon>Magnoliopsida</taxon>
        <taxon>Liliopsida</taxon>
        <taxon>Poales</taxon>
        <taxon>Bromeliaceae</taxon>
        <taxon>Bromelioideae</taxon>
        <taxon>Ananas</taxon>
    </lineage>
</organism>
<proteinExistence type="predicted"/>